<dbReference type="FunFam" id="3.30.450.20:FF:000073">
    <property type="entry name" value="Putative Sensor histidine kinase"/>
    <property type="match status" value="1"/>
</dbReference>
<dbReference type="InterPro" id="IPR003594">
    <property type="entry name" value="HATPase_dom"/>
</dbReference>
<keyword evidence="10 14" id="KW-1133">Transmembrane helix</keyword>
<dbReference type="SUPFAM" id="SSF55874">
    <property type="entry name" value="ATPase domain of HSP90 chaperone/DNA topoisomerase II/histidine kinase"/>
    <property type="match status" value="1"/>
</dbReference>
<dbReference type="SMART" id="SM00387">
    <property type="entry name" value="HATPase_c"/>
    <property type="match status" value="1"/>
</dbReference>
<evidence type="ECO:0000256" key="14">
    <source>
        <dbReference type="SAM" id="Phobius"/>
    </source>
</evidence>
<keyword evidence="7 14" id="KW-0812">Transmembrane</keyword>
<reference evidence="17 18" key="1">
    <citation type="submission" date="2018-11" db="EMBL/GenBank/DDBJ databases">
        <title>Vibrio LJC006 sp. nov., isolated from seawater during the bloom of the enteromorpha.</title>
        <authorList>
            <person name="Liang J."/>
        </authorList>
    </citation>
    <scope>NUCLEOTIDE SEQUENCE [LARGE SCALE GENOMIC DNA]</scope>
    <source>
        <strain evidence="17 18">LJC006</strain>
    </source>
</reference>
<keyword evidence="18" id="KW-1185">Reference proteome</keyword>
<feature type="transmembrane region" description="Helical" evidence="14">
    <location>
        <begin position="471"/>
        <end position="499"/>
    </location>
</feature>
<keyword evidence="9" id="KW-0378">Hydrolase</keyword>
<dbReference type="OrthoDB" id="9764438at2"/>
<dbReference type="InterPro" id="IPR003661">
    <property type="entry name" value="HisK_dim/P_dom"/>
</dbReference>
<dbReference type="Pfam" id="PF12860">
    <property type="entry name" value="PAS_7"/>
    <property type="match status" value="1"/>
</dbReference>
<dbReference type="GO" id="GO:0000155">
    <property type="term" value="F:phosphorelay sensor kinase activity"/>
    <property type="evidence" value="ECO:0007669"/>
    <property type="project" value="InterPro"/>
</dbReference>
<dbReference type="EMBL" id="RJVQ01000010">
    <property type="protein sequence ID" value="RQW61679.1"/>
    <property type="molecule type" value="Genomic_DNA"/>
</dbReference>
<feature type="transmembrane region" description="Helical" evidence="14">
    <location>
        <begin position="65"/>
        <end position="84"/>
    </location>
</feature>
<protein>
    <recommendedName>
        <fullName evidence="4">histidine kinase</fullName>
        <ecNumber evidence="4">2.7.13.3</ecNumber>
    </recommendedName>
</protein>
<comment type="similarity">
    <text evidence="3">Belongs to the sodium:solute symporter (SSF) (TC 2.A.21) family.</text>
</comment>
<evidence type="ECO:0000256" key="10">
    <source>
        <dbReference type="ARBA" id="ARBA00022989"/>
    </source>
</evidence>
<dbReference type="EC" id="2.7.13.3" evidence="4"/>
<dbReference type="AlphaFoldDB" id="A0A3N9TC87"/>
<dbReference type="CDD" id="cd00082">
    <property type="entry name" value="HisKA"/>
    <property type="match status" value="1"/>
</dbReference>
<dbReference type="GO" id="GO:0009927">
    <property type="term" value="F:histidine phosphotransfer kinase activity"/>
    <property type="evidence" value="ECO:0007669"/>
    <property type="project" value="TreeGrafter"/>
</dbReference>
<dbReference type="FunFam" id="1.20.1730.10:FF:000022">
    <property type="entry name" value="Sensor histidine kinase"/>
    <property type="match status" value="1"/>
</dbReference>
<evidence type="ECO:0000256" key="11">
    <source>
        <dbReference type="ARBA" id="ARBA00023136"/>
    </source>
</evidence>
<dbReference type="CDD" id="cd00075">
    <property type="entry name" value="HATPase"/>
    <property type="match status" value="1"/>
</dbReference>
<dbReference type="Pfam" id="PF00512">
    <property type="entry name" value="HisKA"/>
    <property type="match status" value="1"/>
</dbReference>
<evidence type="ECO:0000256" key="8">
    <source>
        <dbReference type="ARBA" id="ARBA00022777"/>
    </source>
</evidence>
<feature type="domain" description="Response regulatory" evidence="16">
    <location>
        <begin position="1028"/>
        <end position="1144"/>
    </location>
</feature>
<evidence type="ECO:0000256" key="9">
    <source>
        <dbReference type="ARBA" id="ARBA00022801"/>
    </source>
</evidence>
<dbReference type="SMART" id="SM00388">
    <property type="entry name" value="HisKA"/>
    <property type="match status" value="1"/>
</dbReference>
<evidence type="ECO:0000256" key="3">
    <source>
        <dbReference type="ARBA" id="ARBA00006434"/>
    </source>
</evidence>
<dbReference type="Gene3D" id="3.40.50.2300">
    <property type="match status" value="1"/>
</dbReference>
<evidence type="ECO:0000259" key="16">
    <source>
        <dbReference type="PROSITE" id="PS50110"/>
    </source>
</evidence>
<dbReference type="PANTHER" id="PTHR43047">
    <property type="entry name" value="TWO-COMPONENT HISTIDINE PROTEIN KINASE"/>
    <property type="match status" value="1"/>
</dbReference>
<keyword evidence="11 14" id="KW-0472">Membrane</keyword>
<dbReference type="GO" id="GO:0016787">
    <property type="term" value="F:hydrolase activity"/>
    <property type="evidence" value="ECO:0007669"/>
    <property type="project" value="UniProtKB-KW"/>
</dbReference>
<dbReference type="PROSITE" id="PS50283">
    <property type="entry name" value="NA_SOLUT_SYMP_3"/>
    <property type="match status" value="1"/>
</dbReference>
<dbReference type="Proteomes" id="UP000281112">
    <property type="component" value="Unassembled WGS sequence"/>
</dbReference>
<dbReference type="RefSeq" id="WP_124938527.1">
    <property type="nucleotide sequence ID" value="NZ_RJVQ01000010.1"/>
</dbReference>
<dbReference type="GO" id="GO:0022857">
    <property type="term" value="F:transmembrane transporter activity"/>
    <property type="evidence" value="ECO:0007669"/>
    <property type="project" value="InterPro"/>
</dbReference>
<dbReference type="Pfam" id="PF00072">
    <property type="entry name" value="Response_reg"/>
    <property type="match status" value="1"/>
</dbReference>
<dbReference type="CDD" id="cd00130">
    <property type="entry name" value="PAS"/>
    <property type="match status" value="1"/>
</dbReference>
<feature type="transmembrane region" description="Helical" evidence="14">
    <location>
        <begin position="367"/>
        <end position="391"/>
    </location>
</feature>
<dbReference type="SUPFAM" id="SSF52172">
    <property type="entry name" value="CheY-like"/>
    <property type="match status" value="1"/>
</dbReference>
<dbReference type="PROSITE" id="PS50109">
    <property type="entry name" value="HIS_KIN"/>
    <property type="match status" value="1"/>
</dbReference>
<dbReference type="CDD" id="cd10322">
    <property type="entry name" value="SLC5sbd"/>
    <property type="match status" value="1"/>
</dbReference>
<dbReference type="InterPro" id="IPR004358">
    <property type="entry name" value="Sig_transdc_His_kin-like_C"/>
</dbReference>
<organism evidence="17 18">
    <name type="scientific">Vibrio viridaestus</name>
    <dbReference type="NCBI Taxonomy" id="2487322"/>
    <lineage>
        <taxon>Bacteria</taxon>
        <taxon>Pseudomonadati</taxon>
        <taxon>Pseudomonadota</taxon>
        <taxon>Gammaproteobacteria</taxon>
        <taxon>Vibrionales</taxon>
        <taxon>Vibrionaceae</taxon>
        <taxon>Vibrio</taxon>
    </lineage>
</organism>
<dbReference type="Gene3D" id="1.20.1730.10">
    <property type="entry name" value="Sodium/glucose cotransporter"/>
    <property type="match status" value="1"/>
</dbReference>
<evidence type="ECO:0000256" key="1">
    <source>
        <dbReference type="ARBA" id="ARBA00000085"/>
    </source>
</evidence>
<dbReference type="Gene3D" id="3.30.565.10">
    <property type="entry name" value="Histidine kinase-like ATPase, C-terminal domain"/>
    <property type="match status" value="1"/>
</dbReference>
<dbReference type="PRINTS" id="PR00344">
    <property type="entry name" value="BCTRLSENSOR"/>
</dbReference>
<evidence type="ECO:0000313" key="18">
    <source>
        <dbReference type="Proteomes" id="UP000281112"/>
    </source>
</evidence>
<dbReference type="Pfam" id="PF02518">
    <property type="entry name" value="HATPase_c"/>
    <property type="match status" value="1"/>
</dbReference>
<comment type="caution">
    <text evidence="17">The sequence shown here is derived from an EMBL/GenBank/DDBJ whole genome shotgun (WGS) entry which is preliminary data.</text>
</comment>
<evidence type="ECO:0000256" key="2">
    <source>
        <dbReference type="ARBA" id="ARBA00004141"/>
    </source>
</evidence>
<feature type="coiled-coil region" evidence="13">
    <location>
        <begin position="740"/>
        <end position="788"/>
    </location>
</feature>
<dbReference type="PANTHER" id="PTHR43047:SF9">
    <property type="entry name" value="HISTIDINE KINASE"/>
    <property type="match status" value="1"/>
</dbReference>
<dbReference type="InterPro" id="IPR005467">
    <property type="entry name" value="His_kinase_dom"/>
</dbReference>
<dbReference type="InterPro" id="IPR036890">
    <property type="entry name" value="HATPase_C_sf"/>
</dbReference>
<gene>
    <name evidence="17" type="ORF">EES38_17605</name>
</gene>
<evidence type="ECO:0000256" key="12">
    <source>
        <dbReference type="PROSITE-ProRule" id="PRU00169"/>
    </source>
</evidence>
<feature type="domain" description="Histidine kinase" evidence="15">
    <location>
        <begin position="795"/>
        <end position="1006"/>
    </location>
</feature>
<evidence type="ECO:0000256" key="4">
    <source>
        <dbReference type="ARBA" id="ARBA00012438"/>
    </source>
</evidence>
<feature type="transmembrane region" description="Helical" evidence="14">
    <location>
        <begin position="317"/>
        <end position="346"/>
    </location>
</feature>
<feature type="transmembrane region" description="Helical" evidence="14">
    <location>
        <begin position="431"/>
        <end position="451"/>
    </location>
</feature>
<keyword evidence="5 12" id="KW-0597">Phosphoprotein</keyword>
<dbReference type="SUPFAM" id="SSF47384">
    <property type="entry name" value="Homodimeric domain of signal transducing histidine kinase"/>
    <property type="match status" value="1"/>
</dbReference>
<keyword evidence="13" id="KW-0175">Coiled coil</keyword>
<sequence length="1145" mass="128180">MDAWIVIPLLLFYLSILFCIAWYGDRHIHWLAKYRPWIYSLSIAVYCTSWTFYGTVGQATSDPWSFLPIYVAPILVFTFGWRLLSRLMMTAKREHITSISDFIAARYGKSQGLAILVTLIAVIGILPYIALQLRGITMGVQVLSPKLAGASGENVDQIAWAVVVALALFTMLFGTRHIDSTEHHRGMMMSIAFESIVKLLAFLTIGLFIIYILFSDRVSGLDTIMSSSLRAPNWATLSIHIVMTVFAIICLPRQFHTMIVENEQPKDLRKARWVFPIYLVLMGLFVLPISWIGQGLMEPQLADTYVISIPKMLGSDWIAMIAFLGGASAATGMVIVSTTALTIMISNDMVVPILLRRLRISHQSHRHFSDVLVIIRRALILVLLILAYGYYRALDSIPSLSTIGFLSFAAVGQFAPALIGGMYWRDGNKKGVYVGLTIGVTIWLITLMYQTQILAGDAHSNPLLWIITPPVFLHSLHIGISDWGMILSIILNTFCYWWVSVLTSSSLTERLQAASFVGIPLPDNENVSLYESRVTVAELEMLASRFVGRSRMRSAFDLYWKQQDVELMPNQQAPATLIRHTERVLAGVFGVSSAKLVLSSALQGKNMQLEEVATIVDEASELYDFSRTLLQGAIEHIGQGISVVDKQLRLVAWNQRYLELFHFPPGLIQVGRPIADVIRHNAMQGLCGPGDIEEHVRKRLYHLQQGSRHTSSRQRSDGRVIEVQGNPMPGGGFVMSFTDITVFREAQDALKQANESLEERVHKRTEELEKLNRQMVAETQRAERESRSKSRFLAAVSHDLMQPLNAARLFASSLAEVAKENESRELATHIESSLSAAEELIGDLLDISRLESGKLDTNIHRFALNDVLSHLSAEFSVIAEQQGIEFATVPSSTIVVSDPKFLRRIIQNFLTNAFRYTPRGKVILGVRRAGAHVRIDVWDNGSGIEDDKQKIIFDEFTRASTIRSDQGLGLGLAISKGLAQVLGHRIEMRSWPGEGSVFSLVLQRAYEIDKPATVIEPSSPQLDLVGLKVLCVDNEEDILIGMSQLLNRWGCDVRLGKDLVSGLKCIDEQWTPEIVLSDYRLDHDRTGLEVLQQCRLRMGAQFEGVIISADRTQEMMEAIRSNGFHFLAKPIKPLKLRAVLNRKRA</sequence>
<dbReference type="FunFam" id="1.10.287.130:FF:000063">
    <property type="entry name" value="Hybrid sensor histidine kinase/response regulator"/>
    <property type="match status" value="1"/>
</dbReference>
<proteinExistence type="inferred from homology"/>
<dbReference type="InterPro" id="IPR038377">
    <property type="entry name" value="Na/Glc_symporter_sf"/>
</dbReference>
<evidence type="ECO:0000256" key="6">
    <source>
        <dbReference type="ARBA" id="ARBA00022679"/>
    </source>
</evidence>
<feature type="transmembrane region" description="Helical" evidence="14">
    <location>
        <begin position="113"/>
        <end position="137"/>
    </location>
</feature>
<feature type="modified residue" description="4-aspartylphosphate" evidence="12">
    <location>
        <position position="1078"/>
    </location>
</feature>
<feature type="transmembrane region" description="Helical" evidence="14">
    <location>
        <begin position="196"/>
        <end position="214"/>
    </location>
</feature>
<dbReference type="Gene3D" id="1.10.287.130">
    <property type="match status" value="1"/>
</dbReference>
<evidence type="ECO:0000256" key="13">
    <source>
        <dbReference type="SAM" id="Coils"/>
    </source>
</evidence>
<name>A0A3N9TC87_9VIBR</name>
<evidence type="ECO:0000256" key="7">
    <source>
        <dbReference type="ARBA" id="ARBA00022692"/>
    </source>
</evidence>
<evidence type="ECO:0000259" key="15">
    <source>
        <dbReference type="PROSITE" id="PS50109"/>
    </source>
</evidence>
<dbReference type="GO" id="GO:0005886">
    <property type="term" value="C:plasma membrane"/>
    <property type="evidence" value="ECO:0007669"/>
    <property type="project" value="TreeGrafter"/>
</dbReference>
<dbReference type="InterPro" id="IPR011006">
    <property type="entry name" value="CheY-like_superfamily"/>
</dbReference>
<dbReference type="Gene3D" id="3.30.450.20">
    <property type="entry name" value="PAS domain"/>
    <property type="match status" value="1"/>
</dbReference>
<dbReference type="InterPro" id="IPR001789">
    <property type="entry name" value="Sig_transdc_resp-reg_receiver"/>
</dbReference>
<keyword evidence="8" id="KW-0418">Kinase</keyword>
<dbReference type="InterPro" id="IPR000014">
    <property type="entry name" value="PAS"/>
</dbReference>
<dbReference type="SMART" id="SM00448">
    <property type="entry name" value="REC"/>
    <property type="match status" value="1"/>
</dbReference>
<evidence type="ECO:0000313" key="17">
    <source>
        <dbReference type="EMBL" id="RQW61679.1"/>
    </source>
</evidence>
<keyword evidence="6" id="KW-0808">Transferase</keyword>
<feature type="transmembrane region" description="Helical" evidence="14">
    <location>
        <begin position="157"/>
        <end position="175"/>
    </location>
</feature>
<dbReference type="PROSITE" id="PS50110">
    <property type="entry name" value="RESPONSE_REGULATORY"/>
    <property type="match status" value="1"/>
</dbReference>
<feature type="transmembrane region" description="Helical" evidence="14">
    <location>
        <begin position="36"/>
        <end position="53"/>
    </location>
</feature>
<dbReference type="InterPro" id="IPR001734">
    <property type="entry name" value="Na/solute_symporter"/>
</dbReference>
<feature type="transmembrane region" description="Helical" evidence="14">
    <location>
        <begin position="6"/>
        <end position="24"/>
    </location>
</feature>
<comment type="catalytic activity">
    <reaction evidence="1">
        <text>ATP + protein L-histidine = ADP + protein N-phospho-L-histidine.</text>
        <dbReference type="EC" id="2.7.13.3"/>
    </reaction>
</comment>
<feature type="transmembrane region" description="Helical" evidence="14">
    <location>
        <begin position="234"/>
        <end position="252"/>
    </location>
</feature>
<comment type="subcellular location">
    <subcellularLocation>
        <location evidence="2">Membrane</location>
        <topology evidence="2">Multi-pass membrane protein</topology>
    </subcellularLocation>
</comment>
<feature type="transmembrane region" description="Helical" evidence="14">
    <location>
        <begin position="273"/>
        <end position="297"/>
    </location>
</feature>
<dbReference type="InterPro" id="IPR035965">
    <property type="entry name" value="PAS-like_dom_sf"/>
</dbReference>
<dbReference type="InterPro" id="IPR036097">
    <property type="entry name" value="HisK_dim/P_sf"/>
</dbReference>
<evidence type="ECO:0000256" key="5">
    <source>
        <dbReference type="ARBA" id="ARBA00022553"/>
    </source>
</evidence>
<feature type="transmembrane region" description="Helical" evidence="14">
    <location>
        <begin position="403"/>
        <end position="424"/>
    </location>
</feature>
<dbReference type="FunFam" id="3.30.565.10:FF:000049">
    <property type="entry name" value="Two-component sensor histidine kinase"/>
    <property type="match status" value="1"/>
</dbReference>
<dbReference type="SUPFAM" id="SSF55785">
    <property type="entry name" value="PYP-like sensor domain (PAS domain)"/>
    <property type="match status" value="1"/>
</dbReference>
<accession>A0A3N9TC87</accession>